<evidence type="ECO:0000256" key="3">
    <source>
        <dbReference type="ARBA" id="ARBA00023015"/>
    </source>
</evidence>
<keyword evidence="11" id="KW-1185">Reference proteome</keyword>
<dbReference type="KEGG" id="asau:88174734"/>
<dbReference type="Pfam" id="PF07571">
    <property type="entry name" value="TAF6_C"/>
    <property type="match status" value="1"/>
</dbReference>
<comment type="subcellular location">
    <subcellularLocation>
        <location evidence="1">Nucleus</location>
    </subcellularLocation>
</comment>
<dbReference type="GO" id="GO:0016251">
    <property type="term" value="F:RNA polymerase II general transcription initiation factor activity"/>
    <property type="evidence" value="ECO:0007669"/>
    <property type="project" value="InterPro"/>
</dbReference>
<dbReference type="InterPro" id="IPR004823">
    <property type="entry name" value="TAF_TATA-bd_Histone-like_dom"/>
</dbReference>
<evidence type="ECO:0000259" key="9">
    <source>
        <dbReference type="SMART" id="SM00803"/>
    </source>
</evidence>
<dbReference type="InterPro" id="IPR009072">
    <property type="entry name" value="Histone-fold"/>
</dbReference>
<dbReference type="GO" id="GO:0006325">
    <property type="term" value="P:chromatin organization"/>
    <property type="evidence" value="ECO:0007669"/>
    <property type="project" value="UniProtKB-ARBA"/>
</dbReference>
<dbReference type="AlphaFoldDB" id="A0AAX4HCR1"/>
<dbReference type="GO" id="GO:0046982">
    <property type="term" value="F:protein heterodimerization activity"/>
    <property type="evidence" value="ECO:0007669"/>
    <property type="project" value="InterPro"/>
</dbReference>
<evidence type="ECO:0000256" key="8">
    <source>
        <dbReference type="SAM" id="MobiDB-lite"/>
    </source>
</evidence>
<dbReference type="GeneID" id="88174734"/>
<feature type="compositionally biased region" description="Basic and acidic residues" evidence="8">
    <location>
        <begin position="238"/>
        <end position="247"/>
    </location>
</feature>
<organism evidence="10 11">
    <name type="scientific">Australozyma saopauloensis</name>
    <dbReference type="NCBI Taxonomy" id="291208"/>
    <lineage>
        <taxon>Eukaryota</taxon>
        <taxon>Fungi</taxon>
        <taxon>Dikarya</taxon>
        <taxon>Ascomycota</taxon>
        <taxon>Saccharomycotina</taxon>
        <taxon>Pichiomycetes</taxon>
        <taxon>Metschnikowiaceae</taxon>
        <taxon>Australozyma</taxon>
    </lineage>
</organism>
<accession>A0AAX4HCR1</accession>
<evidence type="ECO:0000256" key="2">
    <source>
        <dbReference type="ARBA" id="ARBA00007688"/>
    </source>
</evidence>
<dbReference type="PANTHER" id="PTHR10221">
    <property type="entry name" value="TRANSCRIPTION INITIATION FACTOR TFIID SUBUNIT 6"/>
    <property type="match status" value="1"/>
</dbReference>
<dbReference type="Gene3D" id="1.25.40.770">
    <property type="entry name" value="TAF6, C-terminal HEAT repeat domain"/>
    <property type="match status" value="1"/>
</dbReference>
<dbReference type="Gene3D" id="1.10.20.10">
    <property type="entry name" value="Histone, subunit A"/>
    <property type="match status" value="1"/>
</dbReference>
<evidence type="ECO:0000256" key="7">
    <source>
        <dbReference type="ARBA" id="ARBA00093655"/>
    </source>
</evidence>
<evidence type="ECO:0000256" key="6">
    <source>
        <dbReference type="ARBA" id="ARBA00076308"/>
    </source>
</evidence>
<dbReference type="SMART" id="SM00803">
    <property type="entry name" value="TAF"/>
    <property type="match status" value="1"/>
</dbReference>
<evidence type="ECO:0000313" key="10">
    <source>
        <dbReference type="EMBL" id="WPK26320.1"/>
    </source>
</evidence>
<sequence>MTLIEISQNLFLFPGLNPKSYLPLFLHVLYTSPLLHYHFHSKSPPTMEAPGKVPLSHTLWSPHDTVKDVAEFLGINLPDDAAKNLAMDVEYRIHEILETAIKFMRHSKRKLLTTSDISHALRVLNIEPLYGYDTSQPPVFKEALFGAAGQTLYYLDEAEFEFEKLINQELPRVPRQATFTAHWLAIEGVQPTVPQNPSASEIKSLPPISRGAISSILSNDLLSSAADSSNGASAAQGEDSKDLRQKKKDKDVEIKPLVKHVLSKELKLYFDKVVEVLISSDPEKESLREAALSSLRTDPGLHQLVPYFIQFVAEQITNQLRNIDLLITMLDVISALYDNKTIFLSPYVHALMPCILTLLLAKRIGTPSKEGSSEEAAQELMKSQFAVREFASVLLEHVLNSYGSSYSTLKPRVARTLLRALLDATKPIGTHYGALLGLEKLGPEVIKLVLVGNLKLWYKLVIEDSDRTEIEKQILTDKTVEVLSKLSSEIPDIADQDAMETDDVSTEIQSKLAERIGESLAKIVLERPNAKQICKGIFFGEVNV</sequence>
<name>A0AAX4HCR1_9ASCO</name>
<dbReference type="EMBL" id="CP138897">
    <property type="protein sequence ID" value="WPK26320.1"/>
    <property type="molecule type" value="Genomic_DNA"/>
</dbReference>
<keyword evidence="5" id="KW-0539">Nucleus</keyword>
<dbReference type="PANTHER" id="PTHR10221:SF9">
    <property type="entry name" value="TRANSCRIPTION INITIATION FACTOR TFIID SUBUNIT 6"/>
    <property type="match status" value="1"/>
</dbReference>
<dbReference type="InterPro" id="IPR037796">
    <property type="entry name" value="TAF6"/>
</dbReference>
<dbReference type="GO" id="GO:0000124">
    <property type="term" value="C:SAGA complex"/>
    <property type="evidence" value="ECO:0007669"/>
    <property type="project" value="InterPro"/>
</dbReference>
<evidence type="ECO:0000256" key="5">
    <source>
        <dbReference type="ARBA" id="ARBA00023242"/>
    </source>
</evidence>
<dbReference type="CDD" id="cd22931">
    <property type="entry name" value="HFD_TAF6"/>
    <property type="match status" value="1"/>
</dbReference>
<dbReference type="SUPFAM" id="SSF48371">
    <property type="entry name" value="ARM repeat"/>
    <property type="match status" value="1"/>
</dbReference>
<dbReference type="GO" id="GO:0003713">
    <property type="term" value="F:transcription coactivator activity"/>
    <property type="evidence" value="ECO:0007669"/>
    <property type="project" value="TreeGrafter"/>
</dbReference>
<proteinExistence type="inferred from homology"/>
<keyword evidence="4" id="KW-0804">Transcription</keyword>
<dbReference type="GO" id="GO:0046695">
    <property type="term" value="C:SLIK (SAGA-like) complex"/>
    <property type="evidence" value="ECO:0007669"/>
    <property type="project" value="InterPro"/>
</dbReference>
<evidence type="ECO:0000256" key="1">
    <source>
        <dbReference type="ARBA" id="ARBA00004123"/>
    </source>
</evidence>
<evidence type="ECO:0000313" key="11">
    <source>
        <dbReference type="Proteomes" id="UP001338582"/>
    </source>
</evidence>
<dbReference type="CDD" id="cd08050">
    <property type="entry name" value="TAF6C"/>
    <property type="match status" value="1"/>
</dbReference>
<dbReference type="RefSeq" id="XP_062878701.1">
    <property type="nucleotide sequence ID" value="XM_063022631.1"/>
</dbReference>
<feature type="domain" description="TATA box binding protein associated factor (TAF) histone-like fold" evidence="9">
    <location>
        <begin position="59"/>
        <end position="122"/>
    </location>
</feature>
<keyword evidence="3" id="KW-0805">Transcription regulation</keyword>
<comment type="similarity">
    <text evidence="2">Belongs to the TAF6 family.</text>
</comment>
<evidence type="ECO:0000256" key="4">
    <source>
        <dbReference type="ARBA" id="ARBA00023163"/>
    </source>
</evidence>
<feature type="region of interest" description="Disordered" evidence="8">
    <location>
        <begin position="228"/>
        <end position="247"/>
    </location>
</feature>
<dbReference type="Proteomes" id="UP001338582">
    <property type="component" value="Chromosome 4"/>
</dbReference>
<dbReference type="GO" id="GO:0051123">
    <property type="term" value="P:RNA polymerase II preinitiation complex assembly"/>
    <property type="evidence" value="ECO:0007669"/>
    <property type="project" value="TreeGrafter"/>
</dbReference>
<protein>
    <recommendedName>
        <fullName evidence="6">TBP-associated factor 6</fullName>
    </recommendedName>
    <alternativeName>
        <fullName evidence="7">Transcription initiation factor TFIID subunit 6</fullName>
    </alternativeName>
</protein>
<dbReference type="GO" id="GO:0005669">
    <property type="term" value="C:transcription factor TFIID complex"/>
    <property type="evidence" value="ECO:0007669"/>
    <property type="project" value="InterPro"/>
</dbReference>
<reference evidence="10 11" key="1">
    <citation type="submission" date="2023-10" db="EMBL/GenBank/DDBJ databases">
        <title>Draft Genome Sequence of Candida saopaulonensis from a very Premature Infant with Sepsis.</title>
        <authorList>
            <person name="Ning Y."/>
            <person name="Dai R."/>
            <person name="Xiao M."/>
            <person name="Xu Y."/>
            <person name="Yan Q."/>
            <person name="Zhang L."/>
        </authorList>
    </citation>
    <scope>NUCLEOTIDE SEQUENCE [LARGE SCALE GENOMIC DNA]</scope>
    <source>
        <strain evidence="10 11">19XY460</strain>
    </source>
</reference>
<dbReference type="SUPFAM" id="SSF47113">
    <property type="entry name" value="Histone-fold"/>
    <property type="match status" value="1"/>
</dbReference>
<dbReference type="Pfam" id="PF02969">
    <property type="entry name" value="TAF"/>
    <property type="match status" value="1"/>
</dbReference>
<dbReference type="InterPro" id="IPR016024">
    <property type="entry name" value="ARM-type_fold"/>
</dbReference>
<dbReference type="FunFam" id="1.10.20.10:FF:000033">
    <property type="entry name" value="Transcription initiation factor TFIID complex subunit"/>
    <property type="match status" value="1"/>
</dbReference>
<dbReference type="InterPro" id="IPR046344">
    <property type="entry name" value="TAF6_C_sf"/>
</dbReference>
<gene>
    <name evidence="10" type="ORF">PUMCH_003671</name>
</gene>
<dbReference type="InterPro" id="IPR011442">
    <property type="entry name" value="TAF6_C"/>
</dbReference>